<evidence type="ECO:0000313" key="3">
    <source>
        <dbReference type="Proteomes" id="UP000245119"/>
    </source>
</evidence>
<dbReference type="AlphaFoldDB" id="A0A2T7PJ24"/>
<name>A0A2T7PJ24_POMCA</name>
<reference evidence="2 3" key="1">
    <citation type="submission" date="2018-04" db="EMBL/GenBank/DDBJ databases">
        <title>The genome of golden apple snail Pomacea canaliculata provides insight into stress tolerance and invasive adaptation.</title>
        <authorList>
            <person name="Liu C."/>
            <person name="Liu B."/>
            <person name="Ren Y."/>
            <person name="Zhang Y."/>
            <person name="Wang H."/>
            <person name="Li S."/>
            <person name="Jiang F."/>
            <person name="Yin L."/>
            <person name="Zhang G."/>
            <person name="Qian W."/>
            <person name="Fan W."/>
        </authorList>
    </citation>
    <scope>NUCLEOTIDE SEQUENCE [LARGE SCALE GENOMIC DNA]</scope>
    <source>
        <strain evidence="2">SZHN2017</strain>
        <tissue evidence="2">Muscle</tissue>
    </source>
</reference>
<evidence type="ECO:0000313" key="2">
    <source>
        <dbReference type="EMBL" id="PVD33419.1"/>
    </source>
</evidence>
<dbReference type="Proteomes" id="UP000245119">
    <property type="component" value="Linkage Group LG3"/>
</dbReference>
<dbReference type="EMBL" id="PZQS01000003">
    <property type="protein sequence ID" value="PVD33419.1"/>
    <property type="molecule type" value="Genomic_DNA"/>
</dbReference>
<feature type="compositionally biased region" description="Polar residues" evidence="1">
    <location>
        <begin position="1"/>
        <end position="11"/>
    </location>
</feature>
<feature type="compositionally biased region" description="Low complexity" evidence="1">
    <location>
        <begin position="17"/>
        <end position="38"/>
    </location>
</feature>
<feature type="region of interest" description="Disordered" evidence="1">
    <location>
        <begin position="148"/>
        <end position="193"/>
    </location>
</feature>
<comment type="caution">
    <text evidence="2">The sequence shown here is derived from an EMBL/GenBank/DDBJ whole genome shotgun (WGS) entry which is preliminary data.</text>
</comment>
<evidence type="ECO:0000256" key="1">
    <source>
        <dbReference type="SAM" id="MobiDB-lite"/>
    </source>
</evidence>
<feature type="compositionally biased region" description="Pro residues" evidence="1">
    <location>
        <begin position="164"/>
        <end position="184"/>
    </location>
</feature>
<feature type="region of interest" description="Disordered" evidence="1">
    <location>
        <begin position="1"/>
        <end position="38"/>
    </location>
</feature>
<gene>
    <name evidence="2" type="ORF">C0Q70_04675</name>
</gene>
<proteinExistence type="predicted"/>
<keyword evidence="3" id="KW-1185">Reference proteome</keyword>
<sequence>MNKCVSSSSLPGATVASPRSSDSGPSFFSSSSSLMRQGSGRRCRRPVYVENRGFPWLEAETNVLAVGECHVTQDTDTRVEVGFTLLPLIHTRQRLGERGGWCVLPHECRQLTVLIRGSTLFKFVRGGCKSASTARRTRLLQITDPQRRRLPPRIGGYASTPTPSLLPQPTLLPPQPQPPHPPPSTTTTTTPSYGVMQDVYLQAMLMRYDRTRLAAQFGGTGDTDLGGWRK</sequence>
<organism evidence="2 3">
    <name type="scientific">Pomacea canaliculata</name>
    <name type="common">Golden apple snail</name>
    <dbReference type="NCBI Taxonomy" id="400727"/>
    <lineage>
        <taxon>Eukaryota</taxon>
        <taxon>Metazoa</taxon>
        <taxon>Spiralia</taxon>
        <taxon>Lophotrochozoa</taxon>
        <taxon>Mollusca</taxon>
        <taxon>Gastropoda</taxon>
        <taxon>Caenogastropoda</taxon>
        <taxon>Architaenioglossa</taxon>
        <taxon>Ampullarioidea</taxon>
        <taxon>Ampullariidae</taxon>
        <taxon>Pomacea</taxon>
    </lineage>
</organism>
<accession>A0A2T7PJ24</accession>
<protein>
    <submittedName>
        <fullName evidence="2">Uncharacterized protein</fullName>
    </submittedName>
</protein>